<accession>A0A8S5SDR8</accession>
<protein>
    <submittedName>
        <fullName evidence="1">Uncharacterized protein</fullName>
    </submittedName>
</protein>
<dbReference type="EMBL" id="BK032577">
    <property type="protein sequence ID" value="DAF49080.1"/>
    <property type="molecule type" value="Genomic_DNA"/>
</dbReference>
<sequence length="165" mass="19167">METIKVRSPFWLGDTVFLTERLESDQTKFLVRKAIVEELTFSQKENDILKYRVKFYDNCKTKSCHMSELLNSERLAKDAVDMANSYFEDYEDLIRLGVIRGPILGIVNLCERNDKYKWHVVRVPDDDGDLHIKLGIMGETISWTENNLSNVVISGKIGLKQYENN</sequence>
<organism evidence="1">
    <name type="scientific">Siphoviridae sp. ctnpt50</name>
    <dbReference type="NCBI Taxonomy" id="2827941"/>
    <lineage>
        <taxon>Viruses</taxon>
        <taxon>Duplodnaviria</taxon>
        <taxon>Heunggongvirae</taxon>
        <taxon>Uroviricota</taxon>
        <taxon>Caudoviricetes</taxon>
    </lineage>
</organism>
<proteinExistence type="predicted"/>
<name>A0A8S5SDR8_9CAUD</name>
<reference evidence="1" key="1">
    <citation type="journal article" date="2021" name="Proc. Natl. Acad. Sci. U.S.A.">
        <title>A Catalog of Tens of Thousands of Viruses from Human Metagenomes Reveals Hidden Associations with Chronic Diseases.</title>
        <authorList>
            <person name="Tisza M.J."/>
            <person name="Buck C.B."/>
        </authorList>
    </citation>
    <scope>NUCLEOTIDE SEQUENCE</scope>
    <source>
        <strain evidence="1">Ctnpt50</strain>
    </source>
</reference>
<evidence type="ECO:0000313" key="1">
    <source>
        <dbReference type="EMBL" id="DAF49080.1"/>
    </source>
</evidence>